<dbReference type="AlphaFoldDB" id="A0A263D5R8"/>
<accession>A0A263D5R8</accession>
<dbReference type="InParanoid" id="A0A263D5R8"/>
<dbReference type="RefSeq" id="WP_094862280.1">
    <property type="nucleotide sequence ID" value="NZ_NKYE01000004.1"/>
</dbReference>
<protein>
    <submittedName>
        <fullName evidence="2">NmrA family transcriptional regulator</fullName>
    </submittedName>
</protein>
<dbReference type="OrthoDB" id="4632815at2"/>
<dbReference type="PANTHER" id="PTHR43162:SF1">
    <property type="entry name" value="PRESTALK A DIFFERENTIATION PROTEIN A"/>
    <property type="match status" value="1"/>
</dbReference>
<organism evidence="2 3">
    <name type="scientific">Amycolatopsis antarctica</name>
    <dbReference type="NCBI Taxonomy" id="1854586"/>
    <lineage>
        <taxon>Bacteria</taxon>
        <taxon>Bacillati</taxon>
        <taxon>Actinomycetota</taxon>
        <taxon>Actinomycetes</taxon>
        <taxon>Pseudonocardiales</taxon>
        <taxon>Pseudonocardiaceae</taxon>
        <taxon>Amycolatopsis</taxon>
    </lineage>
</organism>
<dbReference type="PANTHER" id="PTHR43162">
    <property type="match status" value="1"/>
</dbReference>
<dbReference type="EMBL" id="NKYE01000004">
    <property type="protein sequence ID" value="OZM73763.1"/>
    <property type="molecule type" value="Genomic_DNA"/>
</dbReference>
<dbReference type="Gene3D" id="3.90.25.10">
    <property type="entry name" value="UDP-galactose 4-epimerase, domain 1"/>
    <property type="match status" value="1"/>
</dbReference>
<gene>
    <name evidence="2" type="ORF">CFN78_09660</name>
</gene>
<name>A0A263D5R8_9PSEU</name>
<evidence type="ECO:0000313" key="3">
    <source>
        <dbReference type="Proteomes" id="UP000242444"/>
    </source>
</evidence>
<evidence type="ECO:0000259" key="1">
    <source>
        <dbReference type="Pfam" id="PF05368"/>
    </source>
</evidence>
<dbReference type="InterPro" id="IPR008030">
    <property type="entry name" value="NmrA-like"/>
</dbReference>
<dbReference type="InterPro" id="IPR036291">
    <property type="entry name" value="NAD(P)-bd_dom_sf"/>
</dbReference>
<evidence type="ECO:0000313" key="2">
    <source>
        <dbReference type="EMBL" id="OZM73763.1"/>
    </source>
</evidence>
<dbReference type="Gene3D" id="3.40.50.720">
    <property type="entry name" value="NAD(P)-binding Rossmann-like Domain"/>
    <property type="match status" value="1"/>
</dbReference>
<feature type="domain" description="NmrA-like" evidence="1">
    <location>
        <begin position="2"/>
        <end position="242"/>
    </location>
</feature>
<comment type="caution">
    <text evidence="2">The sequence shown here is derived from an EMBL/GenBank/DDBJ whole genome shotgun (WGS) entry which is preliminary data.</text>
</comment>
<dbReference type="InterPro" id="IPR051604">
    <property type="entry name" value="Ergot_Alk_Oxidoreductase"/>
</dbReference>
<keyword evidence="3" id="KW-1185">Reference proteome</keyword>
<reference evidence="2 3" key="1">
    <citation type="submission" date="2017-07" db="EMBL/GenBank/DDBJ databases">
        <title>Amycolatopsis antarcticus sp. nov., isolated from the surface of an Antarcticus brown macroalga.</title>
        <authorList>
            <person name="Wang J."/>
            <person name="Leiva S."/>
            <person name="Huang J."/>
            <person name="Huang Y."/>
        </authorList>
    </citation>
    <scope>NUCLEOTIDE SEQUENCE [LARGE SCALE GENOMIC DNA]</scope>
    <source>
        <strain evidence="2 3">AU-G6</strain>
    </source>
</reference>
<dbReference type="Pfam" id="PF05368">
    <property type="entry name" value="NmrA"/>
    <property type="match status" value="1"/>
</dbReference>
<dbReference type="Proteomes" id="UP000242444">
    <property type="component" value="Unassembled WGS sequence"/>
</dbReference>
<sequence>MTIVVTTPTGNVGSRVTRLLVQAGVRPTLFLRDPARLDPDLLDHVDTVRGDQGDAEAVLSVTADADALFWVDPPTGDPDPIATSARMGAVVARAVRENAVPRTVFLSSVGAEKRSGAGEIDGLARTEQQLDETGESVLHLRCGYFYSNLLLDPDALREGVLRTAMPVDHPMPWVDPRDIGDIVAARLLHTGWSGRRVEAVHGPADLTFAEAAAILRRVTGRPFRAERIADEDLHTALVTAGLSDKQADAIVRMSSGLRDGFTPENPRGTLGTTPTTLAAWAAQNLPSVSTAPGRGRGDIAVAAPAAGGEWISTTWARGTRRFP</sequence>
<dbReference type="SUPFAM" id="SSF51735">
    <property type="entry name" value="NAD(P)-binding Rossmann-fold domains"/>
    <property type="match status" value="1"/>
</dbReference>
<proteinExistence type="predicted"/>